<feature type="region of interest" description="Disordered" evidence="1">
    <location>
        <begin position="1"/>
        <end position="47"/>
    </location>
</feature>
<evidence type="ECO:0000313" key="3">
    <source>
        <dbReference type="Proteomes" id="UP001271769"/>
    </source>
</evidence>
<evidence type="ECO:0000313" key="2">
    <source>
        <dbReference type="EMBL" id="MDY0872028.1"/>
    </source>
</evidence>
<name>A0ABU5DZG5_9PROT</name>
<evidence type="ECO:0000256" key="1">
    <source>
        <dbReference type="SAM" id="MobiDB-lite"/>
    </source>
</evidence>
<sequence>MTSFDFDVISDAPTPRVIKPADLPKTETPPAKDVRLPQEHLPRSDAA</sequence>
<dbReference type="EMBL" id="JAXCLX010000001">
    <property type="protein sequence ID" value="MDY0872028.1"/>
    <property type="molecule type" value="Genomic_DNA"/>
</dbReference>
<comment type="caution">
    <text evidence="2">The sequence shown here is derived from an EMBL/GenBank/DDBJ whole genome shotgun (WGS) entry which is preliminary data.</text>
</comment>
<dbReference type="Proteomes" id="UP001271769">
    <property type="component" value="Unassembled WGS sequence"/>
</dbReference>
<feature type="compositionally biased region" description="Basic and acidic residues" evidence="1">
    <location>
        <begin position="22"/>
        <end position="47"/>
    </location>
</feature>
<dbReference type="RefSeq" id="WP_320500447.1">
    <property type="nucleotide sequence ID" value="NZ_JAXCLX010000001.1"/>
</dbReference>
<keyword evidence="3" id="KW-1185">Reference proteome</keyword>
<gene>
    <name evidence="2" type="ORF">SMD31_08840</name>
</gene>
<proteinExistence type="predicted"/>
<accession>A0ABU5DZG5</accession>
<protein>
    <submittedName>
        <fullName evidence="2">Uncharacterized protein</fullName>
    </submittedName>
</protein>
<organism evidence="2 3">
    <name type="scientific">Dongia rigui</name>
    <dbReference type="NCBI Taxonomy" id="940149"/>
    <lineage>
        <taxon>Bacteria</taxon>
        <taxon>Pseudomonadati</taxon>
        <taxon>Pseudomonadota</taxon>
        <taxon>Alphaproteobacteria</taxon>
        <taxon>Rhodospirillales</taxon>
        <taxon>Dongiaceae</taxon>
        <taxon>Dongia</taxon>
    </lineage>
</organism>
<reference evidence="2 3" key="1">
    <citation type="journal article" date="2013" name="Antonie Van Leeuwenhoek">
        <title>Dongia rigui sp. nov., isolated from freshwater of a large wetland in Korea.</title>
        <authorList>
            <person name="Baik K.S."/>
            <person name="Hwang Y.M."/>
            <person name="Choi J.S."/>
            <person name="Kwon J."/>
            <person name="Seong C.N."/>
        </authorList>
    </citation>
    <scope>NUCLEOTIDE SEQUENCE [LARGE SCALE GENOMIC DNA]</scope>
    <source>
        <strain evidence="2 3">04SU4-P</strain>
    </source>
</reference>